<dbReference type="InterPro" id="IPR025512">
    <property type="entry name" value="DUF4399"/>
</dbReference>
<feature type="domain" description="DUF4399" evidence="1">
    <location>
        <begin position="34"/>
        <end position="124"/>
    </location>
</feature>
<reference evidence="2 3" key="1">
    <citation type="journal article" date="2007" name="Proc. Natl. Acad. Sci. U.S.A.">
        <title>The tiny eukaryote Ostreococcus provides genomic insights into the paradox of plankton speciation.</title>
        <authorList>
            <person name="Palenik B."/>
            <person name="Grimwood J."/>
            <person name="Aerts A."/>
            <person name="Rouze P."/>
            <person name="Salamov A."/>
            <person name="Putnam N."/>
            <person name="Dupont C."/>
            <person name="Jorgensen R."/>
            <person name="Derelle E."/>
            <person name="Rombauts S."/>
            <person name="Zhou K."/>
            <person name="Otillar R."/>
            <person name="Merchant S.S."/>
            <person name="Podell S."/>
            <person name="Gaasterland T."/>
            <person name="Napoli C."/>
            <person name="Gendler K."/>
            <person name="Manuell A."/>
            <person name="Tai V."/>
            <person name="Vallon O."/>
            <person name="Piganeau G."/>
            <person name="Jancek S."/>
            <person name="Heijde M."/>
            <person name="Jabbari K."/>
            <person name="Bowler C."/>
            <person name="Lohr M."/>
            <person name="Robbens S."/>
            <person name="Werner G."/>
            <person name="Dubchak I."/>
            <person name="Pazour G.J."/>
            <person name="Ren Q."/>
            <person name="Paulsen I."/>
            <person name="Delwiche C."/>
            <person name="Schmutz J."/>
            <person name="Rokhsar D."/>
            <person name="Van de Peer Y."/>
            <person name="Moreau H."/>
            <person name="Grigoriev I.V."/>
        </authorList>
    </citation>
    <scope>NUCLEOTIDE SEQUENCE [LARGE SCALE GENOMIC DNA]</scope>
    <source>
        <strain evidence="2 3">CCE9901</strain>
    </source>
</reference>
<accession>A4S7R6</accession>
<protein>
    <recommendedName>
        <fullName evidence="1">DUF4399 domain-containing protein</fullName>
    </recommendedName>
</protein>
<dbReference type="KEGG" id="olu:OSTLU_27592"/>
<dbReference type="Pfam" id="PF14347">
    <property type="entry name" value="DUF4399"/>
    <property type="match status" value="1"/>
</dbReference>
<dbReference type="OrthoDB" id="533503at2759"/>
<evidence type="ECO:0000313" key="3">
    <source>
        <dbReference type="Proteomes" id="UP000001568"/>
    </source>
</evidence>
<dbReference type="Gramene" id="ABO99612">
    <property type="protein sequence ID" value="ABO99612"/>
    <property type="gene ID" value="OSTLU_27592"/>
</dbReference>
<gene>
    <name evidence="2" type="ORF">OSTLU_27592</name>
</gene>
<name>A4S7R6_OSTLU</name>
<dbReference type="eggNOG" id="ENOG502S4JV">
    <property type="taxonomic scope" value="Eukaryota"/>
</dbReference>
<evidence type="ECO:0000313" key="2">
    <source>
        <dbReference type="EMBL" id="ABO99612.1"/>
    </source>
</evidence>
<dbReference type="HOGENOM" id="CLU_116275_1_1_1"/>
<dbReference type="RefSeq" id="XP_001421319.1">
    <property type="nucleotide sequence ID" value="XM_001421282.1"/>
</dbReference>
<dbReference type="Proteomes" id="UP000001568">
    <property type="component" value="Chromosome 14"/>
</dbReference>
<dbReference type="EMBL" id="CP000594">
    <property type="protein sequence ID" value="ABO99612.1"/>
    <property type="molecule type" value="Genomic_DNA"/>
</dbReference>
<proteinExistence type="predicted"/>
<organism evidence="2 3">
    <name type="scientific">Ostreococcus lucimarinus (strain CCE9901)</name>
    <dbReference type="NCBI Taxonomy" id="436017"/>
    <lineage>
        <taxon>Eukaryota</taxon>
        <taxon>Viridiplantae</taxon>
        <taxon>Chlorophyta</taxon>
        <taxon>Mamiellophyceae</taxon>
        <taxon>Mamiellales</taxon>
        <taxon>Bathycoccaceae</taxon>
        <taxon>Ostreococcus</taxon>
    </lineage>
</organism>
<keyword evidence="3" id="KW-1185">Reference proteome</keyword>
<evidence type="ECO:0000259" key="1">
    <source>
        <dbReference type="Pfam" id="PF14347"/>
    </source>
</evidence>
<sequence>MTPANAHAKDGKNGVYFIEPRGDNPVVGQEFVAKFGVKGYELAPASAGLQEGTGHHHLIIDGPAFVEKGQEIPFDDTHLHFGKAQKEGTVKLSPGEHTLTLQFADAKHRSFGKKFAKRITVVVE</sequence>
<dbReference type="AlphaFoldDB" id="A4S7R6"/>
<dbReference type="GeneID" id="5005476"/>